<dbReference type="InterPro" id="IPR035979">
    <property type="entry name" value="RBD_domain_sf"/>
</dbReference>
<dbReference type="CDD" id="cd12384">
    <property type="entry name" value="RRM_RBM24_RBM38_like"/>
    <property type="match status" value="1"/>
</dbReference>
<gene>
    <name evidence="5" type="ORF">ZIOFF_062536</name>
</gene>
<sequence length="253" mass="27774">MSGGPHYRSRFGDTTWTKVFVGGLAWETPSEELRRHFEQFGSILEAVVITDKATGRSKGYGFVTFHDAEAARRAVVNPNPVIDGRRANCNIAALAVPRNPRREQGRIQRQGQEGSMQQGAGTGTAYGRVPAQVGPQGIYSTPYGFMAYPSEYGYQQAAAVYSPQMGSYYYQQIYGPTSSSASVGPPPMGYPIQMHSTRVGFSSLGAFMQYPRSHMEGHLHSSSDHYCPFQLQAPFQARQQLNPTLGNSTNFIA</sequence>
<keyword evidence="1 2" id="KW-0694">RNA-binding</keyword>
<evidence type="ECO:0000256" key="3">
    <source>
        <dbReference type="SAM" id="MobiDB-lite"/>
    </source>
</evidence>
<feature type="region of interest" description="Disordered" evidence="3">
    <location>
        <begin position="100"/>
        <end position="122"/>
    </location>
</feature>
<evidence type="ECO:0000259" key="4">
    <source>
        <dbReference type="PROSITE" id="PS50102"/>
    </source>
</evidence>
<evidence type="ECO:0000313" key="5">
    <source>
        <dbReference type="EMBL" id="KAG6479078.1"/>
    </source>
</evidence>
<protein>
    <recommendedName>
        <fullName evidence="4">RRM domain-containing protein</fullName>
    </recommendedName>
</protein>
<dbReference type="Proteomes" id="UP000734854">
    <property type="component" value="Unassembled WGS sequence"/>
</dbReference>
<reference evidence="5 6" key="1">
    <citation type="submission" date="2020-08" db="EMBL/GenBank/DDBJ databases">
        <title>Plant Genome Project.</title>
        <authorList>
            <person name="Zhang R.-G."/>
        </authorList>
    </citation>
    <scope>NUCLEOTIDE SEQUENCE [LARGE SCALE GENOMIC DNA]</scope>
    <source>
        <tissue evidence="5">Rhizome</tissue>
    </source>
</reference>
<feature type="domain" description="RRM" evidence="4">
    <location>
        <begin position="17"/>
        <end position="94"/>
    </location>
</feature>
<dbReference type="SUPFAM" id="SSF54928">
    <property type="entry name" value="RNA-binding domain, RBD"/>
    <property type="match status" value="1"/>
</dbReference>
<dbReference type="Gene3D" id="3.30.70.330">
    <property type="match status" value="1"/>
</dbReference>
<accession>A0A8J5F5M7</accession>
<dbReference type="PANTHER" id="PTHR11176">
    <property type="entry name" value="BOULE-RELATED"/>
    <property type="match status" value="1"/>
</dbReference>
<evidence type="ECO:0000256" key="1">
    <source>
        <dbReference type="ARBA" id="ARBA00022884"/>
    </source>
</evidence>
<dbReference type="GO" id="GO:0003723">
    <property type="term" value="F:RNA binding"/>
    <property type="evidence" value="ECO:0007669"/>
    <property type="project" value="UniProtKB-UniRule"/>
</dbReference>
<dbReference type="PANTHER" id="PTHR11176:SF23">
    <property type="entry name" value="RNA-BINDING (RRM_RBD_RNP MOTIFS) FAMILY PROTEIN"/>
    <property type="match status" value="1"/>
</dbReference>
<name>A0A8J5F5M7_ZINOF</name>
<keyword evidence="6" id="KW-1185">Reference proteome</keyword>
<dbReference type="EMBL" id="JACMSC010000017">
    <property type="protein sequence ID" value="KAG6479078.1"/>
    <property type="molecule type" value="Genomic_DNA"/>
</dbReference>
<dbReference type="AlphaFoldDB" id="A0A8J5F5M7"/>
<dbReference type="PROSITE" id="PS50102">
    <property type="entry name" value="RRM"/>
    <property type="match status" value="1"/>
</dbReference>
<dbReference type="Pfam" id="PF00076">
    <property type="entry name" value="RRM_1"/>
    <property type="match status" value="1"/>
</dbReference>
<organism evidence="5 6">
    <name type="scientific">Zingiber officinale</name>
    <name type="common">Ginger</name>
    <name type="synonym">Amomum zingiber</name>
    <dbReference type="NCBI Taxonomy" id="94328"/>
    <lineage>
        <taxon>Eukaryota</taxon>
        <taxon>Viridiplantae</taxon>
        <taxon>Streptophyta</taxon>
        <taxon>Embryophyta</taxon>
        <taxon>Tracheophyta</taxon>
        <taxon>Spermatophyta</taxon>
        <taxon>Magnoliopsida</taxon>
        <taxon>Liliopsida</taxon>
        <taxon>Zingiberales</taxon>
        <taxon>Zingiberaceae</taxon>
        <taxon>Zingiber</taxon>
    </lineage>
</organism>
<evidence type="ECO:0000313" key="6">
    <source>
        <dbReference type="Proteomes" id="UP000734854"/>
    </source>
</evidence>
<dbReference type="SMART" id="SM00360">
    <property type="entry name" value="RRM"/>
    <property type="match status" value="1"/>
</dbReference>
<comment type="caution">
    <text evidence="5">The sequence shown here is derived from an EMBL/GenBank/DDBJ whole genome shotgun (WGS) entry which is preliminary data.</text>
</comment>
<evidence type="ECO:0000256" key="2">
    <source>
        <dbReference type="PROSITE-ProRule" id="PRU00176"/>
    </source>
</evidence>
<proteinExistence type="predicted"/>
<dbReference type="InterPro" id="IPR000504">
    <property type="entry name" value="RRM_dom"/>
</dbReference>
<dbReference type="InterPro" id="IPR012677">
    <property type="entry name" value="Nucleotide-bd_a/b_plait_sf"/>
</dbReference>